<dbReference type="InterPro" id="IPR001789">
    <property type="entry name" value="Sig_transdc_resp-reg_receiver"/>
</dbReference>
<feature type="domain" description="Response regulatory" evidence="4">
    <location>
        <begin position="3"/>
        <end position="116"/>
    </location>
</feature>
<protein>
    <submittedName>
        <fullName evidence="6">Response regulator transcription factor</fullName>
    </submittedName>
</protein>
<dbReference type="Pfam" id="PF00072">
    <property type="entry name" value="Response_reg"/>
    <property type="match status" value="1"/>
</dbReference>
<dbReference type="PANTHER" id="PTHR48111:SF50">
    <property type="entry name" value="KDP OPERON TRANSCRIPTIONAL REGULATORY PROTEIN KDPE"/>
    <property type="match status" value="1"/>
</dbReference>
<dbReference type="Gene3D" id="3.40.50.2300">
    <property type="match status" value="1"/>
</dbReference>
<dbReference type="InterPro" id="IPR001867">
    <property type="entry name" value="OmpR/PhoB-type_DNA-bd"/>
</dbReference>
<dbReference type="RefSeq" id="WP_215820758.1">
    <property type="nucleotide sequence ID" value="NZ_JAGSOY010000040.1"/>
</dbReference>
<keyword evidence="2" id="KW-0597">Phosphoprotein</keyword>
<dbReference type="Pfam" id="PF00486">
    <property type="entry name" value="Trans_reg_C"/>
    <property type="match status" value="1"/>
</dbReference>
<evidence type="ECO:0000259" key="4">
    <source>
        <dbReference type="PROSITE" id="PS50110"/>
    </source>
</evidence>
<evidence type="ECO:0000256" key="3">
    <source>
        <dbReference type="PROSITE-ProRule" id="PRU01091"/>
    </source>
</evidence>
<dbReference type="InterPro" id="IPR011006">
    <property type="entry name" value="CheY-like_superfamily"/>
</dbReference>
<organism evidence="6 7">
    <name type="scientific">Zooshikella harenae</name>
    <dbReference type="NCBI Taxonomy" id="2827238"/>
    <lineage>
        <taxon>Bacteria</taxon>
        <taxon>Pseudomonadati</taxon>
        <taxon>Pseudomonadota</taxon>
        <taxon>Gammaproteobacteria</taxon>
        <taxon>Oceanospirillales</taxon>
        <taxon>Zooshikellaceae</taxon>
        <taxon>Zooshikella</taxon>
    </lineage>
</organism>
<dbReference type="Proteomes" id="UP000690515">
    <property type="component" value="Unassembled WGS sequence"/>
</dbReference>
<accession>A0ABS5ZGX1</accession>
<dbReference type="PANTHER" id="PTHR48111">
    <property type="entry name" value="REGULATOR OF RPOS"/>
    <property type="match status" value="1"/>
</dbReference>
<evidence type="ECO:0000313" key="7">
    <source>
        <dbReference type="Proteomes" id="UP000690515"/>
    </source>
</evidence>
<dbReference type="CDD" id="cd00383">
    <property type="entry name" value="trans_reg_C"/>
    <property type="match status" value="1"/>
</dbReference>
<evidence type="ECO:0000256" key="2">
    <source>
        <dbReference type="PROSITE-ProRule" id="PRU00169"/>
    </source>
</evidence>
<dbReference type="Gene3D" id="1.10.10.10">
    <property type="entry name" value="Winged helix-like DNA-binding domain superfamily/Winged helix DNA-binding domain"/>
    <property type="match status" value="1"/>
</dbReference>
<comment type="caution">
    <text evidence="6">The sequence shown here is derived from an EMBL/GenBank/DDBJ whole genome shotgun (WGS) entry which is preliminary data.</text>
</comment>
<proteinExistence type="predicted"/>
<dbReference type="Gene3D" id="6.10.250.690">
    <property type="match status" value="1"/>
</dbReference>
<dbReference type="InterPro" id="IPR036388">
    <property type="entry name" value="WH-like_DNA-bd_sf"/>
</dbReference>
<feature type="DNA-binding region" description="OmpR/PhoB-type" evidence="3">
    <location>
        <begin position="124"/>
        <end position="225"/>
    </location>
</feature>
<keyword evidence="1 3" id="KW-0238">DNA-binding</keyword>
<dbReference type="SMART" id="SM00862">
    <property type="entry name" value="Trans_reg_C"/>
    <property type="match status" value="1"/>
</dbReference>
<dbReference type="PROSITE" id="PS50110">
    <property type="entry name" value="RESPONSE_REGULATORY"/>
    <property type="match status" value="1"/>
</dbReference>
<dbReference type="SUPFAM" id="SSF52172">
    <property type="entry name" value="CheY-like"/>
    <property type="match status" value="1"/>
</dbReference>
<reference evidence="6 7" key="1">
    <citation type="submission" date="2021-04" db="EMBL/GenBank/DDBJ databases">
        <authorList>
            <person name="Pira H."/>
            <person name="Risdian C."/>
            <person name="Wink J."/>
        </authorList>
    </citation>
    <scope>NUCLEOTIDE SEQUENCE [LARGE SCALE GENOMIC DNA]</scope>
    <source>
        <strain evidence="6 7">WH53</strain>
    </source>
</reference>
<sequence length="236" mass="27388">MARILIIDDEPQIRRFLRISLQSQQYEIVEAENGQQGINLTATEQPDLIVLDLGLPDMDGQMVLQEIRQFAQQPILVLSVRNQEHEKVMAFDHGGNDYVEKPFGIKEFLARVRNLLQCFANVSTPTVEHQQQGLYINFASRKVLVNDQPVHLSKKEFALLQTLLNHQGRLVTQQYLLKELWGEHHIHDTHYLRIFIARLRQKLQDNPIEPRFIETEPGIGYRFIGKDSESELSANR</sequence>
<dbReference type="EMBL" id="JAGSOY010000040">
    <property type="protein sequence ID" value="MBU2712531.1"/>
    <property type="molecule type" value="Genomic_DNA"/>
</dbReference>
<dbReference type="CDD" id="cd17620">
    <property type="entry name" value="REC_OmpR_KdpE-like"/>
    <property type="match status" value="1"/>
</dbReference>
<gene>
    <name evidence="6" type="ORF">KCG35_15795</name>
</gene>
<evidence type="ECO:0000259" key="5">
    <source>
        <dbReference type="PROSITE" id="PS51755"/>
    </source>
</evidence>
<dbReference type="PROSITE" id="PS51755">
    <property type="entry name" value="OMPR_PHOB"/>
    <property type="match status" value="1"/>
</dbReference>
<evidence type="ECO:0000313" key="6">
    <source>
        <dbReference type="EMBL" id="MBU2712531.1"/>
    </source>
</evidence>
<dbReference type="SMART" id="SM00448">
    <property type="entry name" value="REC"/>
    <property type="match status" value="1"/>
</dbReference>
<evidence type="ECO:0000256" key="1">
    <source>
        <dbReference type="ARBA" id="ARBA00023125"/>
    </source>
</evidence>
<keyword evidence="7" id="KW-1185">Reference proteome</keyword>
<dbReference type="InterPro" id="IPR039420">
    <property type="entry name" value="WalR-like"/>
</dbReference>
<name>A0ABS5ZGX1_9GAMM</name>
<feature type="modified residue" description="4-aspartylphosphate" evidence="2">
    <location>
        <position position="52"/>
    </location>
</feature>
<feature type="domain" description="OmpR/PhoB-type" evidence="5">
    <location>
        <begin position="124"/>
        <end position="225"/>
    </location>
</feature>